<feature type="region of interest" description="Disordered" evidence="11">
    <location>
        <begin position="258"/>
        <end position="307"/>
    </location>
</feature>
<dbReference type="AlphaFoldDB" id="A0A6D2JT64"/>
<dbReference type="InterPro" id="IPR059161">
    <property type="entry name" value="Znf-C2H2_STOP1/2_3rd"/>
</dbReference>
<dbReference type="Pfam" id="PF22995">
    <property type="entry name" value="C2CH-3rd_BIRD-IDD"/>
    <property type="match status" value="1"/>
</dbReference>
<keyword evidence="5" id="KW-0862">Zinc</keyword>
<comment type="subcellular location">
    <subcellularLocation>
        <location evidence="1">Nucleus</location>
    </subcellularLocation>
</comment>
<evidence type="ECO:0000259" key="12">
    <source>
        <dbReference type="PROSITE" id="PS50157"/>
    </source>
</evidence>
<evidence type="ECO:0000256" key="10">
    <source>
        <dbReference type="PROSITE-ProRule" id="PRU00042"/>
    </source>
</evidence>
<evidence type="ECO:0000256" key="5">
    <source>
        <dbReference type="ARBA" id="ARBA00022833"/>
    </source>
</evidence>
<feature type="compositionally biased region" description="Basic and acidic residues" evidence="11">
    <location>
        <begin position="289"/>
        <end position="307"/>
    </location>
</feature>
<keyword evidence="4 10" id="KW-0863">Zinc-finger</keyword>
<evidence type="ECO:0000256" key="7">
    <source>
        <dbReference type="ARBA" id="ARBA00023163"/>
    </source>
</evidence>
<name>A0A6D2JT64_9BRAS</name>
<protein>
    <recommendedName>
        <fullName evidence="12">C2H2-type domain-containing protein</fullName>
    </recommendedName>
</protein>
<dbReference type="Pfam" id="PF23115">
    <property type="entry name" value="zf-C2H2_STOP2_3rd"/>
    <property type="match status" value="1"/>
</dbReference>
<evidence type="ECO:0000256" key="4">
    <source>
        <dbReference type="ARBA" id="ARBA00022771"/>
    </source>
</evidence>
<dbReference type="GO" id="GO:0003700">
    <property type="term" value="F:DNA-binding transcription factor activity"/>
    <property type="evidence" value="ECO:0007669"/>
    <property type="project" value="InterPro"/>
</dbReference>
<keyword evidence="2" id="KW-0479">Metal-binding</keyword>
<comment type="similarity">
    <text evidence="9">Belongs to the WIP C2H2-type zinc-finger protein family.</text>
</comment>
<keyword evidence="3" id="KW-0677">Repeat</keyword>
<dbReference type="InterPro" id="IPR043584">
    <property type="entry name" value="WIP1/2/3/4/5/6"/>
</dbReference>
<evidence type="ECO:0000313" key="14">
    <source>
        <dbReference type="Proteomes" id="UP000467841"/>
    </source>
</evidence>
<dbReference type="PANTHER" id="PTHR45878:SF45">
    <property type="entry name" value="ZINC FINGER PROTEIN WIP6"/>
    <property type="match status" value="1"/>
</dbReference>
<feature type="compositionally biased region" description="Polar residues" evidence="11">
    <location>
        <begin position="26"/>
        <end position="42"/>
    </location>
</feature>
<dbReference type="PROSITE" id="PS00028">
    <property type="entry name" value="ZINC_FINGER_C2H2_1"/>
    <property type="match status" value="1"/>
</dbReference>
<sequence length="320" mass="36531">MYNNNQYCISGDEDSVVLRLGPPGQQYPNHQKPTSTKPSSNHEIIHPDHEFNNLPSTSPNDVTVALHIGPPVSDNETTTGGNNQEGLTPRQGQYWIPSLSQILVGPTQFSCSVCNKTFNRFNNMQMHMWGHGSQYRKGPESLRGTKSSSSILRLPCYCCAEGCKNNIDHPRSKPLKDFRTLQTHYKRKHGTKPFRCRKKCEKTFAVRGDWRTHEKNCGKLWFCVCGSDFKHKRSLKDHVRAFGDGHAAHTVGDRVLVIGDGEEDDYDDDDDMEEEEEEDGRDDEEQEEGGNRENGRGDQKSYGIRYDHFRRYGQISNDNY</sequence>
<reference evidence="13" key="1">
    <citation type="submission" date="2020-01" db="EMBL/GenBank/DDBJ databases">
        <authorList>
            <person name="Mishra B."/>
        </authorList>
    </citation>
    <scope>NUCLEOTIDE SEQUENCE [LARGE SCALE GENOMIC DNA]</scope>
</reference>
<evidence type="ECO:0000256" key="11">
    <source>
        <dbReference type="SAM" id="MobiDB-lite"/>
    </source>
</evidence>
<dbReference type="EMBL" id="CACVBM020001207">
    <property type="protein sequence ID" value="CAA7039269.1"/>
    <property type="molecule type" value="Genomic_DNA"/>
</dbReference>
<evidence type="ECO:0000256" key="8">
    <source>
        <dbReference type="ARBA" id="ARBA00023242"/>
    </source>
</evidence>
<dbReference type="InterPro" id="IPR013087">
    <property type="entry name" value="Znf_C2H2_type"/>
</dbReference>
<evidence type="ECO:0000256" key="9">
    <source>
        <dbReference type="ARBA" id="ARBA00023452"/>
    </source>
</evidence>
<feature type="region of interest" description="Disordered" evidence="11">
    <location>
        <begin position="14"/>
        <end position="90"/>
    </location>
</feature>
<dbReference type="GO" id="GO:0008270">
    <property type="term" value="F:zinc ion binding"/>
    <property type="evidence" value="ECO:0007669"/>
    <property type="project" value="UniProtKB-KW"/>
</dbReference>
<feature type="compositionally biased region" description="Polar residues" evidence="11">
    <location>
        <begin position="74"/>
        <end position="86"/>
    </location>
</feature>
<evidence type="ECO:0000256" key="3">
    <source>
        <dbReference type="ARBA" id="ARBA00022737"/>
    </source>
</evidence>
<dbReference type="GO" id="GO:0005634">
    <property type="term" value="C:nucleus"/>
    <property type="evidence" value="ECO:0007669"/>
    <property type="project" value="UniProtKB-SubCell"/>
</dbReference>
<feature type="domain" description="C2H2-type" evidence="12">
    <location>
        <begin position="109"/>
        <end position="136"/>
    </location>
</feature>
<dbReference type="InterPro" id="IPR055187">
    <property type="entry name" value="C2CH-3rd_BIRD-IDD"/>
</dbReference>
<proteinExistence type="inferred from homology"/>
<feature type="compositionally biased region" description="Acidic residues" evidence="11">
    <location>
        <begin position="260"/>
        <end position="288"/>
    </location>
</feature>
<accession>A0A6D2JT64</accession>
<dbReference type="PROSITE" id="PS50157">
    <property type="entry name" value="ZINC_FINGER_C2H2_2"/>
    <property type="match status" value="1"/>
</dbReference>
<evidence type="ECO:0000256" key="1">
    <source>
        <dbReference type="ARBA" id="ARBA00004123"/>
    </source>
</evidence>
<dbReference type="Proteomes" id="UP000467841">
    <property type="component" value="Unassembled WGS sequence"/>
</dbReference>
<dbReference type="OrthoDB" id="6077919at2759"/>
<evidence type="ECO:0000313" key="13">
    <source>
        <dbReference type="EMBL" id="CAA7039269.1"/>
    </source>
</evidence>
<keyword evidence="7" id="KW-0804">Transcription</keyword>
<gene>
    <name evidence="13" type="ORF">MERR_LOCUS26504</name>
</gene>
<comment type="caution">
    <text evidence="13">The sequence shown here is derived from an EMBL/GenBank/DDBJ whole genome shotgun (WGS) entry which is preliminary data.</text>
</comment>
<organism evidence="13 14">
    <name type="scientific">Microthlaspi erraticum</name>
    <dbReference type="NCBI Taxonomy" id="1685480"/>
    <lineage>
        <taxon>Eukaryota</taxon>
        <taxon>Viridiplantae</taxon>
        <taxon>Streptophyta</taxon>
        <taxon>Embryophyta</taxon>
        <taxon>Tracheophyta</taxon>
        <taxon>Spermatophyta</taxon>
        <taxon>Magnoliopsida</taxon>
        <taxon>eudicotyledons</taxon>
        <taxon>Gunneridae</taxon>
        <taxon>Pentapetalae</taxon>
        <taxon>rosids</taxon>
        <taxon>malvids</taxon>
        <taxon>Brassicales</taxon>
        <taxon>Brassicaceae</taxon>
        <taxon>Coluteocarpeae</taxon>
        <taxon>Microthlaspi</taxon>
    </lineage>
</organism>
<evidence type="ECO:0000256" key="2">
    <source>
        <dbReference type="ARBA" id="ARBA00022723"/>
    </source>
</evidence>
<dbReference type="InterPro" id="IPR036236">
    <property type="entry name" value="Znf_C2H2_sf"/>
</dbReference>
<keyword evidence="14" id="KW-1185">Reference proteome</keyword>
<evidence type="ECO:0000256" key="6">
    <source>
        <dbReference type="ARBA" id="ARBA00023015"/>
    </source>
</evidence>
<dbReference type="PANTHER" id="PTHR45878">
    <property type="entry name" value="ZINC FINGER PROTEIN WIP2"/>
    <property type="match status" value="1"/>
</dbReference>
<dbReference type="Gene3D" id="3.30.160.60">
    <property type="entry name" value="Classic Zinc Finger"/>
    <property type="match status" value="1"/>
</dbReference>
<dbReference type="FunFam" id="3.30.160.60:FF:000523">
    <property type="entry name" value="Zinc finger protein WIP2"/>
    <property type="match status" value="1"/>
</dbReference>
<keyword evidence="6" id="KW-0805">Transcription regulation</keyword>
<dbReference type="SUPFAM" id="SSF57667">
    <property type="entry name" value="beta-beta-alpha zinc fingers"/>
    <property type="match status" value="1"/>
</dbReference>
<keyword evidence="8" id="KW-0539">Nucleus</keyword>